<keyword evidence="2" id="KW-0479">Metal-binding</keyword>
<accession>A0ABN7NHQ3</accession>
<proteinExistence type="predicted"/>
<protein>
    <recommendedName>
        <fullName evidence="3">DDE Tnp4 domain-containing protein</fullName>
    </recommendedName>
</protein>
<reference evidence="4" key="1">
    <citation type="submission" date="2021-03" db="EMBL/GenBank/DDBJ databases">
        <authorList>
            <person name="Tran Van P."/>
        </authorList>
    </citation>
    <scope>NUCLEOTIDE SEQUENCE</scope>
</reference>
<gene>
    <name evidence="4" type="ORF">TPAB3V08_LOCUS2335</name>
</gene>
<sequence length="135" mass="15257">MSSVGCLMEKLFLHATGFYGVIDCTHITISRPVVNEAAYFNHNQFHYIIVQIVCSYNLQILHIYPTMPGAVDEQFIFRYGSLRQALERLYHDRIRNIWLLGVTPSGKFGDKVCNKGRGETVALHVGMPAACLQLP</sequence>
<name>A0ABN7NHQ3_TIMPD</name>
<keyword evidence="5" id="KW-1185">Reference proteome</keyword>
<evidence type="ECO:0000313" key="5">
    <source>
        <dbReference type="Proteomes" id="UP001153148"/>
    </source>
</evidence>
<evidence type="ECO:0000313" key="4">
    <source>
        <dbReference type="EMBL" id="CAG2055330.1"/>
    </source>
</evidence>
<comment type="caution">
    <text evidence="4">The sequence shown here is derived from an EMBL/GenBank/DDBJ whole genome shotgun (WGS) entry which is preliminary data.</text>
</comment>
<evidence type="ECO:0000259" key="3">
    <source>
        <dbReference type="Pfam" id="PF13359"/>
    </source>
</evidence>
<dbReference type="InterPro" id="IPR027806">
    <property type="entry name" value="HARBI1_dom"/>
</dbReference>
<evidence type="ECO:0000256" key="1">
    <source>
        <dbReference type="ARBA" id="ARBA00001968"/>
    </source>
</evidence>
<comment type="cofactor">
    <cofactor evidence="1">
        <name>a divalent metal cation</name>
        <dbReference type="ChEBI" id="CHEBI:60240"/>
    </cofactor>
</comment>
<dbReference type="Proteomes" id="UP001153148">
    <property type="component" value="Unassembled WGS sequence"/>
</dbReference>
<dbReference type="Pfam" id="PF13359">
    <property type="entry name" value="DDE_Tnp_4"/>
    <property type="match status" value="1"/>
</dbReference>
<organism evidence="4 5">
    <name type="scientific">Timema podura</name>
    <name type="common">Walking stick</name>
    <dbReference type="NCBI Taxonomy" id="61482"/>
    <lineage>
        <taxon>Eukaryota</taxon>
        <taxon>Metazoa</taxon>
        <taxon>Ecdysozoa</taxon>
        <taxon>Arthropoda</taxon>
        <taxon>Hexapoda</taxon>
        <taxon>Insecta</taxon>
        <taxon>Pterygota</taxon>
        <taxon>Neoptera</taxon>
        <taxon>Polyneoptera</taxon>
        <taxon>Phasmatodea</taxon>
        <taxon>Timematodea</taxon>
        <taxon>Timematoidea</taxon>
        <taxon>Timematidae</taxon>
        <taxon>Timema</taxon>
    </lineage>
</organism>
<feature type="domain" description="DDE Tnp4" evidence="3">
    <location>
        <begin position="22"/>
        <end position="87"/>
    </location>
</feature>
<dbReference type="EMBL" id="CAJPIN010002352">
    <property type="protein sequence ID" value="CAG2055330.1"/>
    <property type="molecule type" value="Genomic_DNA"/>
</dbReference>
<evidence type="ECO:0000256" key="2">
    <source>
        <dbReference type="ARBA" id="ARBA00022723"/>
    </source>
</evidence>